<evidence type="ECO:0000259" key="10">
    <source>
        <dbReference type="Pfam" id="PF16747"/>
    </source>
</evidence>
<proteinExistence type="inferred from homology"/>
<evidence type="ECO:0000256" key="6">
    <source>
        <dbReference type="ARBA" id="ARBA00023239"/>
    </source>
</evidence>
<evidence type="ECO:0000256" key="4">
    <source>
        <dbReference type="ARBA" id="ARBA00022723"/>
    </source>
</evidence>
<comment type="catalytic activity">
    <reaction evidence="7">
        <text>hydrogencarbonate + H(+) = CO2 + H2O</text>
        <dbReference type="Rhea" id="RHEA:10748"/>
        <dbReference type="ChEBI" id="CHEBI:15377"/>
        <dbReference type="ChEBI" id="CHEBI:15378"/>
        <dbReference type="ChEBI" id="CHEBI:16526"/>
        <dbReference type="ChEBI" id="CHEBI:17544"/>
        <dbReference type="EC" id="4.2.1.1"/>
    </reaction>
</comment>
<evidence type="ECO:0000256" key="2">
    <source>
        <dbReference type="ARBA" id="ARBA00006217"/>
    </source>
</evidence>
<protein>
    <recommendedName>
        <fullName evidence="3">carbonic anhydrase</fullName>
        <ecNumber evidence="3">4.2.1.1</ecNumber>
    </recommendedName>
</protein>
<evidence type="ECO:0000256" key="1">
    <source>
        <dbReference type="ARBA" id="ARBA00001947"/>
    </source>
</evidence>
<dbReference type="SMART" id="SM00947">
    <property type="entry name" value="Pro_CA"/>
    <property type="match status" value="1"/>
</dbReference>
<feature type="domain" description="Surface-adhesin protein E-like" evidence="10">
    <location>
        <begin position="21"/>
        <end position="125"/>
    </location>
</feature>
<dbReference type="Gene3D" id="3.40.1050.10">
    <property type="entry name" value="Carbonic anhydrase"/>
    <property type="match status" value="1"/>
</dbReference>
<feature type="compositionally biased region" description="Low complexity" evidence="8">
    <location>
        <begin position="137"/>
        <end position="163"/>
    </location>
</feature>
<evidence type="ECO:0000256" key="3">
    <source>
        <dbReference type="ARBA" id="ARBA00012925"/>
    </source>
</evidence>
<dbReference type="InterPro" id="IPR036874">
    <property type="entry name" value="Carbonic_anhydrase_sf"/>
</dbReference>
<keyword evidence="9" id="KW-0732">Signal</keyword>
<dbReference type="Pfam" id="PF16747">
    <property type="entry name" value="Adhesin_E"/>
    <property type="match status" value="1"/>
</dbReference>
<evidence type="ECO:0000256" key="7">
    <source>
        <dbReference type="ARBA" id="ARBA00048348"/>
    </source>
</evidence>
<evidence type="ECO:0000256" key="8">
    <source>
        <dbReference type="SAM" id="MobiDB-lite"/>
    </source>
</evidence>
<dbReference type="EMBL" id="JAJBZT010000005">
    <property type="protein sequence ID" value="MCB6183890.1"/>
    <property type="molecule type" value="Genomic_DNA"/>
</dbReference>
<keyword evidence="6" id="KW-0456">Lyase</keyword>
<accession>A0ABS8D6R5</accession>
<name>A0ABS8D6R5_9NEIS</name>
<gene>
    <name evidence="11" type="ORF">LIN78_10075</name>
</gene>
<reference evidence="11" key="1">
    <citation type="submission" date="2021-10" db="EMBL/GenBank/DDBJ databases">
        <title>The complete genome sequence of Leeia sp. TBRC 13508.</title>
        <authorList>
            <person name="Charoenyingcharoen P."/>
            <person name="Yukphan P."/>
        </authorList>
    </citation>
    <scope>NUCLEOTIDE SEQUENCE</scope>
    <source>
        <strain evidence="11">TBRC 13508</strain>
    </source>
</reference>
<dbReference type="InterPro" id="IPR001765">
    <property type="entry name" value="Carbonic_anhydrase"/>
</dbReference>
<keyword evidence="5" id="KW-0862">Zinc</keyword>
<dbReference type="PANTHER" id="PTHR11002">
    <property type="entry name" value="CARBONIC ANHYDRASE"/>
    <property type="match status" value="1"/>
</dbReference>
<evidence type="ECO:0000313" key="12">
    <source>
        <dbReference type="Proteomes" id="UP001165395"/>
    </source>
</evidence>
<dbReference type="Proteomes" id="UP001165395">
    <property type="component" value="Unassembled WGS sequence"/>
</dbReference>
<comment type="similarity">
    <text evidence="2">Belongs to the beta-class carbonic anhydrase family.</text>
</comment>
<dbReference type="RefSeq" id="WP_227180672.1">
    <property type="nucleotide sequence ID" value="NZ_JAJBZT010000005.1"/>
</dbReference>
<dbReference type="PANTHER" id="PTHR11002:SF76">
    <property type="entry name" value="CARBONIC ANHYDRASE"/>
    <property type="match status" value="1"/>
</dbReference>
<keyword evidence="12" id="KW-1185">Reference proteome</keyword>
<comment type="cofactor">
    <cofactor evidence="1">
        <name>Zn(2+)</name>
        <dbReference type="ChEBI" id="CHEBI:29105"/>
    </cofactor>
</comment>
<feature type="chain" id="PRO_5045679503" description="carbonic anhydrase" evidence="9">
    <location>
        <begin position="20"/>
        <end position="403"/>
    </location>
</feature>
<feature type="region of interest" description="Disordered" evidence="8">
    <location>
        <begin position="125"/>
        <end position="171"/>
    </location>
</feature>
<comment type="caution">
    <text evidence="11">The sequence shown here is derived from an EMBL/GenBank/DDBJ whole genome shotgun (WGS) entry which is preliminary data.</text>
</comment>
<organism evidence="11 12">
    <name type="scientific">Leeia speluncae</name>
    <dbReference type="NCBI Taxonomy" id="2884804"/>
    <lineage>
        <taxon>Bacteria</taxon>
        <taxon>Pseudomonadati</taxon>
        <taxon>Pseudomonadota</taxon>
        <taxon>Betaproteobacteria</taxon>
        <taxon>Neisseriales</taxon>
        <taxon>Leeiaceae</taxon>
        <taxon>Leeia</taxon>
    </lineage>
</organism>
<evidence type="ECO:0000256" key="9">
    <source>
        <dbReference type="SAM" id="SignalP"/>
    </source>
</evidence>
<keyword evidence="4" id="KW-0479">Metal-binding</keyword>
<evidence type="ECO:0000313" key="11">
    <source>
        <dbReference type="EMBL" id="MCB6183890.1"/>
    </source>
</evidence>
<dbReference type="SUPFAM" id="SSF53056">
    <property type="entry name" value="beta-carbonic anhydrase, cab"/>
    <property type="match status" value="1"/>
</dbReference>
<dbReference type="EC" id="4.2.1.1" evidence="3"/>
<feature type="signal peptide" evidence="9">
    <location>
        <begin position="1"/>
        <end position="19"/>
    </location>
</feature>
<sequence>MLRRFILASLLFTSFSANAAWKAIYSNNEMTLYLDEATQETKGMVAKVWTRERYSRPKQADPGDFFFKTLAIQMQYACDKRTQTPLLSVYYDLADQEIKRQNGDDKAQPIVPGSVDEKRFNVACKISPPTPVKEPSTAPAKPATPKKAPAKPATKPPVVAKPKTTAEKPASAAPKIMTLVAPAQGKTELSEEEQLKAIVKNLVNDNTSYMKSHPASFFDPIKEGQYPRATVVTCADSRVQSTAFDQTPEGDLFTVRNIGNQFFSNQGSIEYGVHHLKTPLLIFVGHSACGAVKAAMGDYSSESNAIKKELNSLTIDKKNDITQNVVFNVHNQVKAAKNVFSEEVKKKELTILGAVFDFRDDLKKGIGKLTIVNFNGETDAKKVDKLLSALTSEKAAPKKTTKK</sequence>
<evidence type="ECO:0000256" key="5">
    <source>
        <dbReference type="ARBA" id="ARBA00022833"/>
    </source>
</evidence>
<dbReference type="Pfam" id="PF00484">
    <property type="entry name" value="Pro_CA"/>
    <property type="match status" value="1"/>
</dbReference>
<dbReference type="InterPro" id="IPR031939">
    <property type="entry name" value="Adhesin_E-like"/>
</dbReference>